<reference evidence="2" key="1">
    <citation type="journal article" date="2014" name="Front. Microbiol.">
        <title>High frequency of phylogenetically diverse reductive dehalogenase-homologous genes in deep subseafloor sedimentary metagenomes.</title>
        <authorList>
            <person name="Kawai M."/>
            <person name="Futagami T."/>
            <person name="Toyoda A."/>
            <person name="Takaki Y."/>
            <person name="Nishi S."/>
            <person name="Hori S."/>
            <person name="Arai W."/>
            <person name="Tsubouchi T."/>
            <person name="Morono Y."/>
            <person name="Uchiyama I."/>
            <person name="Ito T."/>
            <person name="Fujiyama A."/>
            <person name="Inagaki F."/>
            <person name="Takami H."/>
        </authorList>
    </citation>
    <scope>NUCLEOTIDE SEQUENCE</scope>
    <source>
        <strain evidence="2">Expedition CK06-06</strain>
    </source>
</reference>
<sequence length="123" mass="14223">AFIMEDARRDAYDQEREEAMQRLTPVILLAVPALCLIAGCAVPGHQRYAHRIEATGLIFNPAFTLSRDIHIPRTGWPSTPAYEHMGEYVEYRETIIDRQSTYGYADDFLYRRFDSVRVGQARR</sequence>
<keyword evidence="1" id="KW-0812">Transmembrane</keyword>
<protein>
    <submittedName>
        <fullName evidence="2">Uncharacterized protein</fullName>
    </submittedName>
</protein>
<dbReference type="AlphaFoldDB" id="X0VM62"/>
<comment type="caution">
    <text evidence="2">The sequence shown here is derived from an EMBL/GenBank/DDBJ whole genome shotgun (WGS) entry which is preliminary data.</text>
</comment>
<keyword evidence="1" id="KW-0472">Membrane</keyword>
<evidence type="ECO:0000256" key="1">
    <source>
        <dbReference type="SAM" id="Phobius"/>
    </source>
</evidence>
<keyword evidence="1" id="KW-1133">Transmembrane helix</keyword>
<feature type="transmembrane region" description="Helical" evidence="1">
    <location>
        <begin position="23"/>
        <end position="42"/>
    </location>
</feature>
<feature type="non-terminal residue" evidence="2">
    <location>
        <position position="1"/>
    </location>
</feature>
<organism evidence="2">
    <name type="scientific">marine sediment metagenome</name>
    <dbReference type="NCBI Taxonomy" id="412755"/>
    <lineage>
        <taxon>unclassified sequences</taxon>
        <taxon>metagenomes</taxon>
        <taxon>ecological metagenomes</taxon>
    </lineage>
</organism>
<name>X0VM62_9ZZZZ</name>
<evidence type="ECO:0000313" key="2">
    <source>
        <dbReference type="EMBL" id="GAG13558.1"/>
    </source>
</evidence>
<proteinExistence type="predicted"/>
<gene>
    <name evidence="2" type="ORF">S01H1_37735</name>
</gene>
<accession>X0VM62</accession>
<dbReference type="EMBL" id="BARS01023709">
    <property type="protein sequence ID" value="GAG13558.1"/>
    <property type="molecule type" value="Genomic_DNA"/>
</dbReference>